<dbReference type="CDD" id="cd10917">
    <property type="entry name" value="CE4_NodB_like_6s_7s"/>
    <property type="match status" value="1"/>
</dbReference>
<dbReference type="InterPro" id="IPR050248">
    <property type="entry name" value="Polysacc_deacetylase_ArnD"/>
</dbReference>
<proteinExistence type="predicted"/>
<feature type="domain" description="NodB homology" evidence="3">
    <location>
        <begin position="98"/>
        <end position="278"/>
    </location>
</feature>
<feature type="chain" id="PRO_5047417821" evidence="2">
    <location>
        <begin position="23"/>
        <end position="284"/>
    </location>
</feature>
<evidence type="ECO:0000313" key="5">
    <source>
        <dbReference type="Proteomes" id="UP001418796"/>
    </source>
</evidence>
<dbReference type="InterPro" id="IPR002509">
    <property type="entry name" value="NODB_dom"/>
</dbReference>
<evidence type="ECO:0000256" key="2">
    <source>
        <dbReference type="SAM" id="SignalP"/>
    </source>
</evidence>
<dbReference type="PANTHER" id="PTHR10587">
    <property type="entry name" value="GLYCOSYL TRANSFERASE-RELATED"/>
    <property type="match status" value="1"/>
</dbReference>
<dbReference type="GO" id="GO:0016787">
    <property type="term" value="F:hydrolase activity"/>
    <property type="evidence" value="ECO:0007669"/>
    <property type="project" value="UniProtKB-KW"/>
</dbReference>
<protein>
    <submittedName>
        <fullName evidence="4">Polysaccharide deacetylase family protein</fullName>
        <ecNumber evidence="4">3.-.-.-</ecNumber>
    </submittedName>
</protein>
<sequence>MKRTMLLSSVCVLMLAACQTQANQQVDENEESSGQEQNDETNTEVEDEENEETAEVETDESEDQEAEEPEQESEEVEKEYQINDVIWTVEPIDEADAEVVLLTIDDAPDQHAVEMAETLKEKNVPAIFFVNGHFLHTDEEKERLKEIHSMGFEIGNHTATHPDLKAISEEEQREEIVSVSDQVEKIIGERPRFFRAPFGSNTDYSRELVAEEGMTLMNWTYGYDWESDYQTADALADIMVNNEFVQNGANLLMHDRDWTNEALSDIVDGLRDKGFDFVDPHAIK</sequence>
<feature type="compositionally biased region" description="Acidic residues" evidence="1">
    <location>
        <begin position="27"/>
        <end position="77"/>
    </location>
</feature>
<dbReference type="SUPFAM" id="SSF88713">
    <property type="entry name" value="Glycoside hydrolase/deacetylase"/>
    <property type="match status" value="1"/>
</dbReference>
<evidence type="ECO:0000259" key="3">
    <source>
        <dbReference type="PROSITE" id="PS51677"/>
    </source>
</evidence>
<organism evidence="4 5">
    <name type="scientific">Alkalicoccobacillus gibsonii</name>
    <dbReference type="NCBI Taxonomy" id="79881"/>
    <lineage>
        <taxon>Bacteria</taxon>
        <taxon>Bacillati</taxon>
        <taxon>Bacillota</taxon>
        <taxon>Bacilli</taxon>
        <taxon>Bacillales</taxon>
        <taxon>Bacillaceae</taxon>
        <taxon>Alkalicoccobacillus</taxon>
    </lineage>
</organism>
<accession>A0ABU9VJA0</accession>
<reference evidence="4 5" key="1">
    <citation type="submission" date="2024-03" db="EMBL/GenBank/DDBJ databases">
        <title>Bacilli Hybrid Assemblies.</title>
        <authorList>
            <person name="Kovac J."/>
        </authorList>
    </citation>
    <scope>NUCLEOTIDE SEQUENCE [LARGE SCALE GENOMIC DNA]</scope>
    <source>
        <strain evidence="4 5">FSL R7-0666</strain>
    </source>
</reference>
<keyword evidence="4" id="KW-0378">Hydrolase</keyword>
<name>A0ABU9VJA0_9BACI</name>
<dbReference type="Proteomes" id="UP001418796">
    <property type="component" value="Unassembled WGS sequence"/>
</dbReference>
<dbReference type="PROSITE" id="PS51257">
    <property type="entry name" value="PROKAR_LIPOPROTEIN"/>
    <property type="match status" value="1"/>
</dbReference>
<feature type="region of interest" description="Disordered" evidence="1">
    <location>
        <begin position="21"/>
        <end position="82"/>
    </location>
</feature>
<gene>
    <name evidence="4" type="ORF">MKY91_12570</name>
</gene>
<dbReference type="Gene3D" id="3.20.20.370">
    <property type="entry name" value="Glycoside hydrolase/deacetylase"/>
    <property type="match status" value="1"/>
</dbReference>
<comment type="caution">
    <text evidence="4">The sequence shown here is derived from an EMBL/GenBank/DDBJ whole genome shotgun (WGS) entry which is preliminary data.</text>
</comment>
<dbReference type="EC" id="3.-.-.-" evidence="4"/>
<feature type="signal peptide" evidence="2">
    <location>
        <begin position="1"/>
        <end position="22"/>
    </location>
</feature>
<dbReference type="EMBL" id="JBCITK010000001">
    <property type="protein sequence ID" value="MEN0643988.1"/>
    <property type="molecule type" value="Genomic_DNA"/>
</dbReference>
<dbReference type="PROSITE" id="PS51677">
    <property type="entry name" value="NODB"/>
    <property type="match status" value="1"/>
</dbReference>
<keyword evidence="5" id="KW-1185">Reference proteome</keyword>
<dbReference type="Pfam" id="PF01522">
    <property type="entry name" value="Polysacc_deac_1"/>
    <property type="match status" value="1"/>
</dbReference>
<dbReference type="InterPro" id="IPR011330">
    <property type="entry name" value="Glyco_hydro/deAcase_b/a-brl"/>
</dbReference>
<dbReference type="RefSeq" id="WP_343130776.1">
    <property type="nucleotide sequence ID" value="NZ_JBCITK010000001.1"/>
</dbReference>
<evidence type="ECO:0000256" key="1">
    <source>
        <dbReference type="SAM" id="MobiDB-lite"/>
    </source>
</evidence>
<evidence type="ECO:0000313" key="4">
    <source>
        <dbReference type="EMBL" id="MEN0643988.1"/>
    </source>
</evidence>
<keyword evidence="2" id="KW-0732">Signal</keyword>